<feature type="domain" description="Transposase DDE" evidence="1">
    <location>
        <begin position="5"/>
        <end position="450"/>
    </location>
</feature>
<dbReference type="InterPro" id="IPR025668">
    <property type="entry name" value="Tnp_DDE_dom"/>
</dbReference>
<organism evidence="2 3">
    <name type="scientific">Halochromatium glycolicum</name>
    <dbReference type="NCBI Taxonomy" id="85075"/>
    <lineage>
        <taxon>Bacteria</taxon>
        <taxon>Pseudomonadati</taxon>
        <taxon>Pseudomonadota</taxon>
        <taxon>Gammaproteobacteria</taxon>
        <taxon>Chromatiales</taxon>
        <taxon>Chromatiaceae</taxon>
        <taxon>Halochromatium</taxon>
    </lineage>
</organism>
<accession>A0AAJ0U3T0</accession>
<reference evidence="2" key="2">
    <citation type="journal article" date="2020" name="Microorganisms">
        <title>Osmotic Adaptation and Compatible Solute Biosynthesis of Phototrophic Bacteria as Revealed from Genome Analyses.</title>
        <authorList>
            <person name="Imhoff J.F."/>
            <person name="Rahn T."/>
            <person name="Kunzel S."/>
            <person name="Keller A."/>
            <person name="Neulinger S.C."/>
        </authorList>
    </citation>
    <scope>NUCLEOTIDE SEQUENCE</scope>
    <source>
        <strain evidence="2">DSM 11080</strain>
    </source>
</reference>
<dbReference type="NCBIfam" id="NF033539">
    <property type="entry name" value="transpos_IS1380"/>
    <property type="match status" value="1"/>
</dbReference>
<protein>
    <recommendedName>
        <fullName evidence="1">Transposase DDE domain-containing protein</fullName>
    </recommendedName>
</protein>
<dbReference type="EMBL" id="NRSJ01000009">
    <property type="protein sequence ID" value="MBK1704292.1"/>
    <property type="molecule type" value="Genomic_DNA"/>
</dbReference>
<dbReference type="Proteomes" id="UP001296776">
    <property type="component" value="Unassembled WGS sequence"/>
</dbReference>
<proteinExistence type="predicted"/>
<keyword evidence="3" id="KW-1185">Reference proteome</keyword>
<dbReference type="SUPFAM" id="SSF53098">
    <property type="entry name" value="Ribonuclease H-like"/>
    <property type="match status" value="1"/>
</dbReference>
<name>A0AAJ0U3T0_9GAMM</name>
<dbReference type="Pfam" id="PF13701">
    <property type="entry name" value="DDE_Tnp_1_4"/>
    <property type="match status" value="1"/>
</dbReference>
<evidence type="ECO:0000259" key="1">
    <source>
        <dbReference type="Pfam" id="PF13701"/>
    </source>
</evidence>
<evidence type="ECO:0000313" key="3">
    <source>
        <dbReference type="Proteomes" id="UP001296776"/>
    </source>
</evidence>
<dbReference type="InterPro" id="IPR047960">
    <property type="entry name" value="Transpos_IS1380"/>
</dbReference>
<gene>
    <name evidence="2" type="ORF">CKO40_06950</name>
</gene>
<sequence>MRQFVIEQSAADLTSHAGLGLIGRALHHHTDLADAASAVSDVRPDAIQHRDILASYIALVCLGKSDFEAVTAFRADEFFYEALGLRDVPSEATLRQRLDEHAQAFRSAVDQASEDFLRRVGAPITPLANGLVPLDCDVSPFDNGRTHKEGVSRTYKGCDGYAPMLAYLGQEGWCVEVELREGRQHCQKDTPALLARVLERTRRLLPTYQGVLLRLDSGNDALENIAAVFAHNEQHPQAAQVHHLIKWNPRQERPEDWLAYAESQESDAHWSTPRPGKRVALFSVVEDRVDGEYEDTLRRVMRVTERTIDQDGQALLVPEITLEGWWTSLWQAEASIISWYAEHGTSEQFHSEFKTDLDLERFPSGKFATNALVLTCAQLAYNLLRWIGQEGLLGAKAPPRHRAKRRRLRTVMQELIDLAARLVRTGRRLKLVFGAQCPAVTIYRALYLQLAVT</sequence>
<reference evidence="2" key="1">
    <citation type="submission" date="2017-08" db="EMBL/GenBank/DDBJ databases">
        <authorList>
            <person name="Imhoff J.F."/>
            <person name="Rahn T."/>
            <person name="Kuenzel S."/>
            <person name="Neulinger S.C."/>
        </authorList>
    </citation>
    <scope>NUCLEOTIDE SEQUENCE</scope>
    <source>
        <strain evidence="2">DSM 11080</strain>
    </source>
</reference>
<comment type="caution">
    <text evidence="2">The sequence shown here is derived from an EMBL/GenBank/DDBJ whole genome shotgun (WGS) entry which is preliminary data.</text>
</comment>
<dbReference type="AlphaFoldDB" id="A0AAJ0U3T0"/>
<dbReference type="RefSeq" id="WP_200345477.1">
    <property type="nucleotide sequence ID" value="NZ_NRSJ01000009.1"/>
</dbReference>
<dbReference type="InterPro" id="IPR012337">
    <property type="entry name" value="RNaseH-like_sf"/>
</dbReference>
<evidence type="ECO:0000313" key="2">
    <source>
        <dbReference type="EMBL" id="MBK1704292.1"/>
    </source>
</evidence>